<proteinExistence type="predicted"/>
<gene>
    <name evidence="1" type="ORF">H4R21_003369</name>
</gene>
<sequence length="780" mass="80557">LRLRWPTRAPDPGLGPAASAPADPTSAEAATHAAENTLTRTELLLLGHAGVARACDTASPLAVTLPLPESVDERALRRAVRTVGPASSLATNRRWLHVADAADTARWVQLPTPPLLPGSGGGGATTWDEPAFSAYSRCRIVHLPQPEAALALRLPSVAVRAPAYIGEAFAVEIEIANTHRSRPIALVELDVCLDHDDTALADIADSASDLLGDAPDTVRDAPAPGLAPWLQLEPGDAEPAPAAQRPAALRGVRPVDTASGALQPQETRTTTVYVRFPAALLHGAHQSSAVRTAVVRCAARFARATSVGEDGHWDGEAAAQASITAARPLHATAAPLPAHVASPVSVLSPAGEPPRSTSVPACELAGDGGNEYCFRRPVAITLANAGPWPVAVERVELHPPLANPDRRHNPPLRVQLAGASVAAASEPAVVAAGASLTHVFVLDVFTADVVRVPGTVSPGTVEVCWRRASDSSTTDAAPVVTRMWLPPLELIRKQAQVEAEFSAPIARVGEPLAVCYRVLNPTRALLAVEAATHASDSFAYAGPRRTVLNLLPGHVGLLRFAVVPLAAVAPHADPAPAEEEPLHVPDHRLLGLGPHDADDADAAVELPPSNIAGNGWLRLPRLDIRVARRSPRGRSPESAKGSQSPPLPPTGLRGLLGSPAATTTDSLAAAAPPPTREISALALSPGAQGAAGAQRQAIAALAGISADDADGQLSPGLDADDLLPDYFAGRLDVAGAESDLEASDAEDGGMELPAATAADPAELAVLRYDQTAIFCIPADG</sequence>
<evidence type="ECO:0000313" key="2">
    <source>
        <dbReference type="Proteomes" id="UP001140087"/>
    </source>
</evidence>
<name>A0ACC1L390_9FUNG</name>
<dbReference type="Proteomes" id="UP001140087">
    <property type="component" value="Unassembled WGS sequence"/>
</dbReference>
<feature type="non-terminal residue" evidence="1">
    <location>
        <position position="1"/>
    </location>
</feature>
<reference evidence="1" key="1">
    <citation type="submission" date="2022-07" db="EMBL/GenBank/DDBJ databases">
        <title>Phylogenomic reconstructions and comparative analyses of Kickxellomycotina fungi.</title>
        <authorList>
            <person name="Reynolds N.K."/>
            <person name="Stajich J.E."/>
            <person name="Barry K."/>
            <person name="Grigoriev I.V."/>
            <person name="Crous P."/>
            <person name="Smith M.E."/>
        </authorList>
    </citation>
    <scope>NUCLEOTIDE SEQUENCE</scope>
    <source>
        <strain evidence="1">BCRC 34780</strain>
    </source>
</reference>
<dbReference type="EMBL" id="JANBUN010001044">
    <property type="protein sequence ID" value="KAJ2799946.1"/>
    <property type="molecule type" value="Genomic_DNA"/>
</dbReference>
<protein>
    <submittedName>
        <fullName evidence="1">Uncharacterized protein</fullName>
    </submittedName>
</protein>
<accession>A0ACC1L390</accession>
<organism evidence="1 2">
    <name type="scientific">Coemansia helicoidea</name>
    <dbReference type="NCBI Taxonomy" id="1286919"/>
    <lineage>
        <taxon>Eukaryota</taxon>
        <taxon>Fungi</taxon>
        <taxon>Fungi incertae sedis</taxon>
        <taxon>Zoopagomycota</taxon>
        <taxon>Kickxellomycotina</taxon>
        <taxon>Kickxellomycetes</taxon>
        <taxon>Kickxellales</taxon>
        <taxon>Kickxellaceae</taxon>
        <taxon>Coemansia</taxon>
    </lineage>
</organism>
<comment type="caution">
    <text evidence="1">The sequence shown here is derived from an EMBL/GenBank/DDBJ whole genome shotgun (WGS) entry which is preliminary data.</text>
</comment>
<keyword evidence="2" id="KW-1185">Reference proteome</keyword>
<evidence type="ECO:0000313" key="1">
    <source>
        <dbReference type="EMBL" id="KAJ2799946.1"/>
    </source>
</evidence>